<dbReference type="EMBL" id="JACHJC010000001">
    <property type="protein sequence ID" value="MBB5111844.1"/>
    <property type="molecule type" value="Genomic_DNA"/>
</dbReference>
<feature type="signal peptide" evidence="1">
    <location>
        <begin position="1"/>
        <end position="27"/>
    </location>
</feature>
<gene>
    <name evidence="2" type="ORF">FHU28_001683</name>
</gene>
<keyword evidence="1" id="KW-0732">Signal</keyword>
<name>A0ABR6M9T0_MICEC</name>
<sequence length="514" mass="52506">MSIARRVFAALAVAALAVTASPTAAGAAEDPAGVLHLTVTAPDGAPAQGTVTVVAADSSYDVSLLQLDESGQLSVALPGNDYKIAVSPAYGDPDQPDDALRQWVPGRTSWARAGTVRVSAGDTTNVAERLLAPSSSTVRARDAVTGAPIGGVCVFVDARRNPCGDAEVTVPPLVPGPQEVRVYTQDDSHLPRYATVTVAADGSGVAVVDLTPAAHVVSRVVDAATGAPVAGACVTVAPAGTGELPGDPGRYCSDATGAVRLDQLGAGSWNLFARPAGGSPYGAQWVGATGGTGDAKQARVVTLRAGQTVTVPAIRLDRAGIVTGTVTSAATGTPATSGSVTLAPVSGGSSPWGTELDAQGRYRIDWLGPYGWPLLFTTADNATQWSGGFALRGKAEPVTVRAGASTVYNLALRRGVLVTGRLVDPEGRPVVAELTVRNARTGEVIGRTSDRDGEYALRVLGPQPVTVAWLWTPPFVSYAGWYDGAARAADATEVTLPGTGSLRLDVRVSRFPVS</sequence>
<organism evidence="2 3">
    <name type="scientific">Micromonospora echinospora</name>
    <name type="common">Micromonospora purpurea</name>
    <dbReference type="NCBI Taxonomy" id="1877"/>
    <lineage>
        <taxon>Bacteria</taxon>
        <taxon>Bacillati</taxon>
        <taxon>Actinomycetota</taxon>
        <taxon>Actinomycetes</taxon>
        <taxon>Micromonosporales</taxon>
        <taxon>Micromonosporaceae</taxon>
        <taxon>Micromonospora</taxon>
    </lineage>
</organism>
<evidence type="ECO:0000256" key="1">
    <source>
        <dbReference type="SAM" id="SignalP"/>
    </source>
</evidence>
<reference evidence="2 3" key="1">
    <citation type="submission" date="2020-08" db="EMBL/GenBank/DDBJ databases">
        <title>Sequencing the genomes of 1000 actinobacteria strains.</title>
        <authorList>
            <person name="Klenk H.-P."/>
        </authorList>
    </citation>
    <scope>NUCLEOTIDE SEQUENCE [LARGE SCALE GENOMIC DNA]</scope>
    <source>
        <strain evidence="2 3">DSM 43036</strain>
    </source>
</reference>
<accession>A0ABR6M9T0</accession>
<comment type="caution">
    <text evidence="2">The sequence shown here is derived from an EMBL/GenBank/DDBJ whole genome shotgun (WGS) entry which is preliminary data.</text>
</comment>
<feature type="chain" id="PRO_5045832371" description="Alpha-amylase" evidence="1">
    <location>
        <begin position="28"/>
        <end position="514"/>
    </location>
</feature>
<evidence type="ECO:0008006" key="4">
    <source>
        <dbReference type="Google" id="ProtNLM"/>
    </source>
</evidence>
<dbReference type="RefSeq" id="WP_184682524.1">
    <property type="nucleotide sequence ID" value="NZ_JACHJC010000001.1"/>
</dbReference>
<keyword evidence="3" id="KW-1185">Reference proteome</keyword>
<protein>
    <recommendedName>
        <fullName evidence="4">Alpha-amylase</fullName>
    </recommendedName>
</protein>
<evidence type="ECO:0000313" key="3">
    <source>
        <dbReference type="Proteomes" id="UP000618986"/>
    </source>
</evidence>
<dbReference type="SUPFAM" id="SSF49478">
    <property type="entry name" value="Cna protein B-type domain"/>
    <property type="match status" value="1"/>
</dbReference>
<dbReference type="GeneID" id="300292271"/>
<proteinExistence type="predicted"/>
<dbReference type="Proteomes" id="UP000618986">
    <property type="component" value="Unassembled WGS sequence"/>
</dbReference>
<evidence type="ECO:0000313" key="2">
    <source>
        <dbReference type="EMBL" id="MBB5111844.1"/>
    </source>
</evidence>